<reference evidence="2 3" key="1">
    <citation type="submission" date="2020-08" db="EMBL/GenBank/DDBJ databases">
        <title>Sequencing the genomes of 1000 actinobacteria strains.</title>
        <authorList>
            <person name="Klenk H.-P."/>
        </authorList>
    </citation>
    <scope>NUCLEOTIDE SEQUENCE [LARGE SCALE GENOMIC DNA]</scope>
    <source>
        <strain evidence="2 3">DSM 12511</strain>
    </source>
</reference>
<keyword evidence="1" id="KW-0175">Coiled coil</keyword>
<evidence type="ECO:0000256" key="1">
    <source>
        <dbReference type="SAM" id="Coils"/>
    </source>
</evidence>
<dbReference type="Proteomes" id="UP000537775">
    <property type="component" value="Unassembled WGS sequence"/>
</dbReference>
<dbReference type="EMBL" id="JACHML010000001">
    <property type="protein sequence ID" value="MBB6393031.1"/>
    <property type="molecule type" value="Genomic_DNA"/>
</dbReference>
<accession>A0A7X0KW89</accession>
<dbReference type="InterPro" id="IPR023346">
    <property type="entry name" value="Lysozyme-like_dom_sf"/>
</dbReference>
<evidence type="ECO:0008006" key="4">
    <source>
        <dbReference type="Google" id="ProtNLM"/>
    </source>
</evidence>
<comment type="caution">
    <text evidence="2">The sequence shown here is derived from an EMBL/GenBank/DDBJ whole genome shotgun (WGS) entry which is preliminary data.</text>
</comment>
<gene>
    <name evidence="2" type="ORF">HD594_003344</name>
</gene>
<name>A0A7X0KW89_9MICO</name>
<evidence type="ECO:0000313" key="2">
    <source>
        <dbReference type="EMBL" id="MBB6393031.1"/>
    </source>
</evidence>
<proteinExistence type="predicted"/>
<keyword evidence="3" id="KW-1185">Reference proteome</keyword>
<dbReference type="AlphaFoldDB" id="A0A7X0KW89"/>
<feature type="coiled-coil region" evidence="1">
    <location>
        <begin position="145"/>
        <end position="189"/>
    </location>
</feature>
<protein>
    <recommendedName>
        <fullName evidence="4">Phospholipase</fullName>
    </recommendedName>
</protein>
<evidence type="ECO:0000313" key="3">
    <source>
        <dbReference type="Proteomes" id="UP000537775"/>
    </source>
</evidence>
<dbReference type="RefSeq" id="WP_184752286.1">
    <property type="nucleotide sequence ID" value="NZ_BAAAJR010000001.1"/>
</dbReference>
<organism evidence="2 3">
    <name type="scientific">Microbacterium thalassium</name>
    <dbReference type="NCBI Taxonomy" id="362649"/>
    <lineage>
        <taxon>Bacteria</taxon>
        <taxon>Bacillati</taxon>
        <taxon>Actinomycetota</taxon>
        <taxon>Actinomycetes</taxon>
        <taxon>Micrococcales</taxon>
        <taxon>Microbacteriaceae</taxon>
        <taxon>Microbacterium</taxon>
    </lineage>
</organism>
<sequence>MPSTQTLTPARRPRRRVSAALVAGGAAVGILLTTGFVSATPALAAATNAPQAGFTLTASPVATATPEAVETIATDAHDALTSARAAVEAAAALASDIRAEGLDLGVEDTSIDTESLRATIAGLSDLDIMPALLLPEATAEAEAETAVVTARVADLAERLEEAREKKAAEEEAARKAAEAKRKAEEAAKALAAGNTVEGAKSTARSLAASKYGWGADQFSCLDSLWTKESGWNYQAYNSSSGATGIPQSLPGSKMATAGADWQTNATTQITWGLGYIAAAYGSPCAAWSHSVATDWY</sequence>
<dbReference type="SUPFAM" id="SSF53955">
    <property type="entry name" value="Lysozyme-like"/>
    <property type="match status" value="1"/>
</dbReference>